<gene>
    <name evidence="2" type="ORF">GQF03_05780</name>
</gene>
<dbReference type="AlphaFoldDB" id="A0A845MFM5"/>
<proteinExistence type="predicted"/>
<keyword evidence="3" id="KW-1185">Reference proteome</keyword>
<dbReference type="Proteomes" id="UP000445696">
    <property type="component" value="Unassembled WGS sequence"/>
</dbReference>
<dbReference type="InterPro" id="IPR021335">
    <property type="entry name" value="DUF2948"/>
</dbReference>
<evidence type="ECO:0000313" key="2">
    <source>
        <dbReference type="EMBL" id="MZR21834.1"/>
    </source>
</evidence>
<organism evidence="2 3">
    <name type="scientific">Sneathiella chungangensis</name>
    <dbReference type="NCBI Taxonomy" id="1418234"/>
    <lineage>
        <taxon>Bacteria</taxon>
        <taxon>Pseudomonadati</taxon>
        <taxon>Pseudomonadota</taxon>
        <taxon>Alphaproteobacteria</taxon>
        <taxon>Sneathiellales</taxon>
        <taxon>Sneathiellaceae</taxon>
        <taxon>Sneathiella</taxon>
    </lineage>
</organism>
<evidence type="ECO:0000256" key="1">
    <source>
        <dbReference type="SAM" id="MobiDB-lite"/>
    </source>
</evidence>
<dbReference type="Pfam" id="PF11164">
    <property type="entry name" value="DUF2948"/>
    <property type="match status" value="1"/>
</dbReference>
<name>A0A845MFM5_9PROT</name>
<dbReference type="RefSeq" id="WP_161338265.1">
    <property type="nucleotide sequence ID" value="NZ_JBHSDG010000001.1"/>
</dbReference>
<comment type="caution">
    <text evidence="2">The sequence shown here is derived from an EMBL/GenBank/DDBJ whole genome shotgun (WGS) entry which is preliminary data.</text>
</comment>
<reference evidence="2 3" key="1">
    <citation type="journal article" date="2014" name="Int. J. Syst. Evol. Microbiol.">
        <title>Sneathiella chungangensis sp. nov., isolated from a marine sand, and emended description of the genus Sneathiella.</title>
        <authorList>
            <person name="Siamphan C."/>
            <person name="Kim H."/>
            <person name="Lee J.S."/>
            <person name="Kim W."/>
        </authorList>
    </citation>
    <scope>NUCLEOTIDE SEQUENCE [LARGE SCALE GENOMIC DNA]</scope>
    <source>
        <strain evidence="2 3">KCTC 32476</strain>
    </source>
</reference>
<dbReference type="OrthoDB" id="9806367at2"/>
<feature type="region of interest" description="Disordered" evidence="1">
    <location>
        <begin position="136"/>
        <end position="155"/>
    </location>
</feature>
<protein>
    <submittedName>
        <fullName evidence="2">DUF2948 family protein</fullName>
    </submittedName>
</protein>
<evidence type="ECO:0000313" key="3">
    <source>
        <dbReference type="Proteomes" id="UP000445696"/>
    </source>
</evidence>
<accession>A0A845MFM5</accession>
<sequence>MPKALKLIAAEIEDMEILSAALEGMITSPGEMSFLKPARAFTIMGSRFKWEDTVNEPTSGGGWYRIRSGLYIGDVLSVRTSGISQENPTEALELLSLSTQVGEDLETEITLNFAGGGTLRLTAECINATLTDTGDPWATELKPGHDDASVPDPEN</sequence>
<dbReference type="EMBL" id="WTVA01000002">
    <property type="protein sequence ID" value="MZR21834.1"/>
    <property type="molecule type" value="Genomic_DNA"/>
</dbReference>